<evidence type="ECO:0000256" key="2">
    <source>
        <dbReference type="ARBA" id="ARBA00004613"/>
    </source>
</evidence>
<protein>
    <recommendedName>
        <fullName evidence="5">Glutaminyl-peptide cyclotransferase</fullName>
        <ecNumber evidence="4">2.3.2.5</ecNumber>
    </recommendedName>
</protein>
<dbReference type="Gene3D" id="3.40.630.10">
    <property type="entry name" value="Zn peptidases"/>
    <property type="match status" value="1"/>
</dbReference>
<evidence type="ECO:0000256" key="6">
    <source>
        <dbReference type="ARBA" id="ARBA00022525"/>
    </source>
</evidence>
<dbReference type="PANTHER" id="PTHR12283:SF6">
    <property type="entry name" value="GLUTAMINYL-PEPTIDE CYCLOTRANSFERASE-RELATED"/>
    <property type="match status" value="1"/>
</dbReference>
<evidence type="ECO:0000313" key="13">
    <source>
        <dbReference type="EMBL" id="EDV29835.1"/>
    </source>
</evidence>
<dbReference type="GO" id="GO:0008270">
    <property type="term" value="F:zinc ion binding"/>
    <property type="evidence" value="ECO:0000318"/>
    <property type="project" value="GO_Central"/>
</dbReference>
<sequence length="299" mass="34114">YKMATLSSSRAQRIADLSDQNRFNSILRNILKVRVPGLPISMYIATTMNKLDWNVRLDRFEDETPYGTVQFTNIIATLDPKAKEKFVLACHYDSKYFKISPTGKSFLGAIDSAAPCAMMIDAATALSSHLKARKRNKDVTLELIFFDGEEAFVEWSDKDSLYGSRHLAEFYEEATGTKLDSIRALVLLDLIGSKQMRFYNGYPATSQYFEKMQNIEKRLRKQLYPHPQYFVGNLLNRPLGVADDHAPFVSRGVPALHLISTPFPDAWHTYEDDATALDWNTIDNLNKILRLFIAECLHL</sequence>
<evidence type="ECO:0000256" key="4">
    <source>
        <dbReference type="ARBA" id="ARBA00012012"/>
    </source>
</evidence>
<dbReference type="Pfam" id="PF04389">
    <property type="entry name" value="Peptidase_M28"/>
    <property type="match status" value="1"/>
</dbReference>
<keyword evidence="10" id="KW-1015">Disulfide bond</keyword>
<dbReference type="PANTHER" id="PTHR12283">
    <property type="entry name" value="GLUTAMINYL-PEPTIDE CYCLOTRANSFERASE"/>
    <property type="match status" value="1"/>
</dbReference>
<dbReference type="CDD" id="cd03880">
    <property type="entry name" value="M28_QC_like"/>
    <property type="match status" value="1"/>
</dbReference>
<dbReference type="OrthoDB" id="3907302at2759"/>
<evidence type="ECO:0000256" key="11">
    <source>
        <dbReference type="ARBA" id="ARBA00023315"/>
    </source>
</evidence>
<dbReference type="GeneID" id="6749533"/>
<dbReference type="InterPro" id="IPR040234">
    <property type="entry name" value="QC/QCL"/>
</dbReference>
<dbReference type="Proteomes" id="UP000009022">
    <property type="component" value="Unassembled WGS sequence"/>
</dbReference>
<accession>B3RJS8</accession>
<dbReference type="InterPro" id="IPR037457">
    <property type="entry name" value="M28_QC"/>
</dbReference>
<evidence type="ECO:0000313" key="14">
    <source>
        <dbReference type="Proteomes" id="UP000009022"/>
    </source>
</evidence>
<evidence type="ECO:0000256" key="7">
    <source>
        <dbReference type="ARBA" id="ARBA00022679"/>
    </source>
</evidence>
<dbReference type="RefSeq" id="XP_002109037.1">
    <property type="nucleotide sequence ID" value="XM_002109001.1"/>
</dbReference>
<feature type="non-terminal residue" evidence="13">
    <location>
        <position position="1"/>
    </location>
</feature>
<dbReference type="PhylomeDB" id="B3RJS8"/>
<keyword evidence="11" id="KW-0012">Acyltransferase</keyword>
<keyword evidence="9" id="KW-0862">Zinc</keyword>
<dbReference type="CTD" id="6749533"/>
<organism evidence="13 14">
    <name type="scientific">Trichoplax adhaerens</name>
    <name type="common">Trichoplax reptans</name>
    <dbReference type="NCBI Taxonomy" id="10228"/>
    <lineage>
        <taxon>Eukaryota</taxon>
        <taxon>Metazoa</taxon>
        <taxon>Placozoa</taxon>
        <taxon>Uniplacotomia</taxon>
        <taxon>Trichoplacea</taxon>
        <taxon>Trichoplacidae</taxon>
        <taxon>Trichoplax</taxon>
    </lineage>
</organism>
<dbReference type="InParanoid" id="B3RJS8"/>
<name>B3RJS8_TRIAD</name>
<evidence type="ECO:0000256" key="5">
    <source>
        <dbReference type="ARBA" id="ARBA00016861"/>
    </source>
</evidence>
<dbReference type="FunCoup" id="B3RJS8">
    <property type="interactions" value="848"/>
</dbReference>
<evidence type="ECO:0000256" key="1">
    <source>
        <dbReference type="ARBA" id="ARBA00000001"/>
    </source>
</evidence>
<dbReference type="KEGG" id="tad:TRIADDRAFT_20276"/>
<gene>
    <name evidence="13" type="ORF">TRIADDRAFT_20276</name>
</gene>
<dbReference type="SUPFAM" id="SSF53187">
    <property type="entry name" value="Zn-dependent exopeptidases"/>
    <property type="match status" value="1"/>
</dbReference>
<dbReference type="eggNOG" id="KOG3946">
    <property type="taxonomic scope" value="Eukaryota"/>
</dbReference>
<dbReference type="GO" id="GO:0016603">
    <property type="term" value="F:glutaminyl-peptide cyclotransferase activity"/>
    <property type="evidence" value="ECO:0000318"/>
    <property type="project" value="GO_Central"/>
</dbReference>
<reference evidence="13 14" key="1">
    <citation type="journal article" date="2008" name="Nature">
        <title>The Trichoplax genome and the nature of placozoans.</title>
        <authorList>
            <person name="Srivastava M."/>
            <person name="Begovic E."/>
            <person name="Chapman J."/>
            <person name="Putnam N.H."/>
            <person name="Hellsten U."/>
            <person name="Kawashima T."/>
            <person name="Kuo A."/>
            <person name="Mitros T."/>
            <person name="Salamov A."/>
            <person name="Carpenter M.L."/>
            <person name="Signorovitch A.Y."/>
            <person name="Moreno M.A."/>
            <person name="Kamm K."/>
            <person name="Grimwood J."/>
            <person name="Schmutz J."/>
            <person name="Shapiro H."/>
            <person name="Grigoriev I.V."/>
            <person name="Buss L.W."/>
            <person name="Schierwater B."/>
            <person name="Dellaporta S.L."/>
            <person name="Rokhsar D.S."/>
        </authorList>
    </citation>
    <scope>NUCLEOTIDE SEQUENCE [LARGE SCALE GENOMIC DNA]</scope>
    <source>
        <strain evidence="13 14">Grell-BS-1999</strain>
    </source>
</reference>
<evidence type="ECO:0000256" key="9">
    <source>
        <dbReference type="ARBA" id="ARBA00022833"/>
    </source>
</evidence>
<keyword evidence="14" id="KW-1185">Reference proteome</keyword>
<dbReference type="STRING" id="10228.B3RJS8"/>
<dbReference type="OMA" id="THWAYQK"/>
<comment type="similarity">
    <text evidence="3">Belongs to the glutaminyl-peptide cyclotransferase family.</text>
</comment>
<dbReference type="EMBL" id="DS985241">
    <property type="protein sequence ID" value="EDV29835.1"/>
    <property type="molecule type" value="Genomic_DNA"/>
</dbReference>
<comment type="subcellular location">
    <subcellularLocation>
        <location evidence="2">Secreted</location>
    </subcellularLocation>
</comment>
<keyword evidence="6" id="KW-0964">Secreted</keyword>
<dbReference type="FunFam" id="3.40.630.10:FF:000029">
    <property type="entry name" value="Glutaminyl-peptide cyclotransferase"/>
    <property type="match status" value="1"/>
</dbReference>
<dbReference type="GO" id="GO:0005576">
    <property type="term" value="C:extracellular region"/>
    <property type="evidence" value="ECO:0007669"/>
    <property type="project" value="UniProtKB-SubCell"/>
</dbReference>
<keyword evidence="7" id="KW-0808">Transferase</keyword>
<dbReference type="EC" id="2.3.2.5" evidence="4"/>
<evidence type="ECO:0000256" key="10">
    <source>
        <dbReference type="ARBA" id="ARBA00023157"/>
    </source>
</evidence>
<dbReference type="HOGENOM" id="CLU_045003_1_2_1"/>
<evidence type="ECO:0000256" key="8">
    <source>
        <dbReference type="ARBA" id="ARBA00022723"/>
    </source>
</evidence>
<keyword evidence="8" id="KW-0479">Metal-binding</keyword>
<evidence type="ECO:0000256" key="3">
    <source>
        <dbReference type="ARBA" id="ARBA00006014"/>
    </source>
</evidence>
<dbReference type="InterPro" id="IPR007484">
    <property type="entry name" value="Peptidase_M28"/>
</dbReference>
<dbReference type="AlphaFoldDB" id="B3RJS8"/>
<evidence type="ECO:0000259" key="12">
    <source>
        <dbReference type="Pfam" id="PF04389"/>
    </source>
</evidence>
<feature type="domain" description="Peptidase M28" evidence="12">
    <location>
        <begin position="73"/>
        <end position="291"/>
    </location>
</feature>
<comment type="catalytic activity">
    <reaction evidence="1">
        <text>N-terminal L-glutaminyl-[peptide] = N-terminal 5-oxo-L-prolyl-[peptide] + NH4(+)</text>
        <dbReference type="Rhea" id="RHEA:23652"/>
        <dbReference type="Rhea" id="RHEA-COMP:11736"/>
        <dbReference type="Rhea" id="RHEA-COMP:11846"/>
        <dbReference type="ChEBI" id="CHEBI:28938"/>
        <dbReference type="ChEBI" id="CHEBI:64722"/>
        <dbReference type="ChEBI" id="CHEBI:87215"/>
        <dbReference type="EC" id="2.3.2.5"/>
    </reaction>
</comment>
<proteinExistence type="inferred from homology"/>